<proteinExistence type="predicted"/>
<feature type="transmembrane region" description="Helical" evidence="2">
    <location>
        <begin position="432"/>
        <end position="450"/>
    </location>
</feature>
<feature type="transmembrane region" description="Helical" evidence="2">
    <location>
        <begin position="295"/>
        <end position="315"/>
    </location>
</feature>
<sequence length="816" mass="90260">MLDFMKRKPASPSASLGGPAADHHNLVQHASGHAAAAAQTVDFSRFHKIINFCLYALVLLVPVLFTSLTTEVRDFNKLTLIFFGVVLMLAVWVIKILTTRSVSWVKTSLDYILLAYLGVYLLTSLMSIDKVSSFLGYYGRFSGSFISVLSLVLFYFVIVNNLKREQTIKRLTNYFLLGSGIVLVYSLFQLLGIYLLPAAFTHNRGFNPIGSQVGLAIFSAVSVVFVQWMFFMGSSRGRVKTAMLWLLTLVSLAILFLINAFVAWLVLGLAMVAFLAISMAIQGEHQSSPTWFWKPMVMLVISVLFISFQFLPAAVNPRNLVNIDLPVEVQLSNSTTWTLVGNSMKEGAKSAILGSGPGTTGIVFGQIKPPELNKTIVWSLNFDRASSEIGNIAIETGILGLLVFELLSLLFLVYGLYFLLKKAEHVGWKHAFGFFVVWLALYIAHFFYFFNATFYFLYWLSLGVFMAMAHMSGEESELESSPMSMSSSPRAALSWMFVSLLLLAAILIGAFFEATIYGGEVAYATGIKQANREKPDPTALSNQFARAISLNPYRDVYYLTYGQSIILRAQEEGSKPKPDANLIQNLMSELIKAGQLAVQISPAKASNWQALAQFYADIKPLAAGADQYVISSLKSAIEHDPNNPALHYQLGQAYFGAANVADSSKEPDANGNQPTKIDPEMIKHSVAELNKAIELKNDLPEFYIQLSRVLEADQRAEEAKKKMDEAAGLFPTNPDVLFEQGRLTYNQKNYDEAIGIFQKVVALNAEYANAHYSLGLAYQQKGDKAKALSAFEKVREILVANKQDTADIDQVIAGVK</sequence>
<gene>
    <name evidence="3" type="ORF">A3E29_01335</name>
</gene>
<keyword evidence="2" id="KW-0812">Transmembrane</keyword>
<feature type="repeat" description="TPR" evidence="1">
    <location>
        <begin position="768"/>
        <end position="801"/>
    </location>
</feature>
<feature type="transmembrane region" description="Helical" evidence="2">
    <location>
        <begin position="264"/>
        <end position="283"/>
    </location>
</feature>
<evidence type="ECO:0000256" key="2">
    <source>
        <dbReference type="SAM" id="Phobius"/>
    </source>
</evidence>
<feature type="transmembrane region" description="Helical" evidence="2">
    <location>
        <begin position="174"/>
        <end position="197"/>
    </location>
</feature>
<dbReference type="Pfam" id="PF13414">
    <property type="entry name" value="TPR_11"/>
    <property type="match status" value="1"/>
</dbReference>
<name>A0A1F5PLG7_9BACT</name>
<dbReference type="SMART" id="SM00028">
    <property type="entry name" value="TPR"/>
    <property type="match status" value="2"/>
</dbReference>
<dbReference type="PROSITE" id="PS50005">
    <property type="entry name" value="TPR"/>
    <property type="match status" value="2"/>
</dbReference>
<organism evidence="3 4">
    <name type="scientific">Candidatus Doudnabacteria bacterium RIFCSPHIGHO2_12_FULL_48_16</name>
    <dbReference type="NCBI Taxonomy" id="1817838"/>
    <lineage>
        <taxon>Bacteria</taxon>
        <taxon>Candidatus Doudnaibacteriota</taxon>
    </lineage>
</organism>
<feature type="transmembrane region" description="Helical" evidence="2">
    <location>
        <begin position="493"/>
        <end position="512"/>
    </location>
</feature>
<dbReference type="SUPFAM" id="SSF48452">
    <property type="entry name" value="TPR-like"/>
    <property type="match status" value="2"/>
</dbReference>
<dbReference type="Proteomes" id="UP000177682">
    <property type="component" value="Unassembled WGS sequence"/>
</dbReference>
<dbReference type="AlphaFoldDB" id="A0A1F5PLG7"/>
<reference evidence="3 4" key="1">
    <citation type="journal article" date="2016" name="Nat. Commun.">
        <title>Thousands of microbial genomes shed light on interconnected biogeochemical processes in an aquifer system.</title>
        <authorList>
            <person name="Anantharaman K."/>
            <person name="Brown C.T."/>
            <person name="Hug L.A."/>
            <person name="Sharon I."/>
            <person name="Castelle C.J."/>
            <person name="Probst A.J."/>
            <person name="Thomas B.C."/>
            <person name="Singh A."/>
            <person name="Wilkins M.J."/>
            <person name="Karaoz U."/>
            <person name="Brodie E.L."/>
            <person name="Williams K.H."/>
            <person name="Hubbard S.S."/>
            <person name="Banfield J.F."/>
        </authorList>
    </citation>
    <scope>NUCLEOTIDE SEQUENCE [LARGE SCALE GENOMIC DNA]</scope>
</reference>
<dbReference type="Gene3D" id="1.25.40.10">
    <property type="entry name" value="Tetratricopeptide repeat domain"/>
    <property type="match status" value="2"/>
</dbReference>
<feature type="transmembrane region" description="Helical" evidence="2">
    <location>
        <begin position="80"/>
        <end position="97"/>
    </location>
</feature>
<dbReference type="EMBL" id="MFEY01000004">
    <property type="protein sequence ID" value="OGE90751.1"/>
    <property type="molecule type" value="Genomic_DNA"/>
</dbReference>
<accession>A0A1F5PLG7</accession>
<evidence type="ECO:0000313" key="3">
    <source>
        <dbReference type="EMBL" id="OGE90751.1"/>
    </source>
</evidence>
<evidence type="ECO:0000256" key="1">
    <source>
        <dbReference type="PROSITE-ProRule" id="PRU00339"/>
    </source>
</evidence>
<evidence type="ECO:0000313" key="4">
    <source>
        <dbReference type="Proteomes" id="UP000177682"/>
    </source>
</evidence>
<feature type="transmembrane region" description="Helical" evidence="2">
    <location>
        <begin position="209"/>
        <end position="230"/>
    </location>
</feature>
<feature type="transmembrane region" description="Helical" evidence="2">
    <location>
        <begin position="109"/>
        <end position="128"/>
    </location>
</feature>
<feature type="transmembrane region" description="Helical" evidence="2">
    <location>
        <begin position="140"/>
        <end position="162"/>
    </location>
</feature>
<protein>
    <submittedName>
        <fullName evidence="3">Uncharacterized protein</fullName>
    </submittedName>
</protein>
<keyword evidence="1" id="KW-0802">TPR repeat</keyword>
<keyword evidence="2" id="KW-0472">Membrane</keyword>
<dbReference type="InterPro" id="IPR011990">
    <property type="entry name" value="TPR-like_helical_dom_sf"/>
</dbReference>
<dbReference type="InterPro" id="IPR051533">
    <property type="entry name" value="WaaL-like"/>
</dbReference>
<dbReference type="PANTHER" id="PTHR37422:SF13">
    <property type="entry name" value="LIPOPOLYSACCHARIDE BIOSYNTHESIS PROTEIN PA4999-RELATED"/>
    <property type="match status" value="1"/>
</dbReference>
<feature type="transmembrane region" description="Helical" evidence="2">
    <location>
        <begin position="456"/>
        <end position="473"/>
    </location>
</feature>
<feature type="repeat" description="TPR" evidence="1">
    <location>
        <begin position="734"/>
        <end position="767"/>
    </location>
</feature>
<feature type="transmembrane region" description="Helical" evidence="2">
    <location>
        <begin position="398"/>
        <end position="420"/>
    </location>
</feature>
<comment type="caution">
    <text evidence="3">The sequence shown here is derived from an EMBL/GenBank/DDBJ whole genome shotgun (WGS) entry which is preliminary data.</text>
</comment>
<dbReference type="PANTHER" id="PTHR37422">
    <property type="entry name" value="TEICHURONIC ACID BIOSYNTHESIS PROTEIN TUAE"/>
    <property type="match status" value="1"/>
</dbReference>
<keyword evidence="2" id="KW-1133">Transmembrane helix</keyword>
<feature type="transmembrane region" description="Helical" evidence="2">
    <location>
        <begin position="49"/>
        <end position="68"/>
    </location>
</feature>
<dbReference type="InterPro" id="IPR019734">
    <property type="entry name" value="TPR_rpt"/>
</dbReference>